<name>A0A6J6SM91_9ZZZZ</name>
<evidence type="ECO:0000256" key="1">
    <source>
        <dbReference type="SAM" id="MobiDB-lite"/>
    </source>
</evidence>
<reference evidence="2" key="1">
    <citation type="submission" date="2020-05" db="EMBL/GenBank/DDBJ databases">
        <authorList>
            <person name="Chiriac C."/>
            <person name="Salcher M."/>
            <person name="Ghai R."/>
            <person name="Kavagutti S V."/>
        </authorList>
    </citation>
    <scope>NUCLEOTIDE SEQUENCE</scope>
</reference>
<gene>
    <name evidence="2" type="ORF">UFOPK2766_00702</name>
</gene>
<proteinExistence type="predicted"/>
<dbReference type="AlphaFoldDB" id="A0A6J6SM91"/>
<protein>
    <submittedName>
        <fullName evidence="2">Unannotated protein</fullName>
    </submittedName>
</protein>
<organism evidence="2">
    <name type="scientific">freshwater metagenome</name>
    <dbReference type="NCBI Taxonomy" id="449393"/>
    <lineage>
        <taxon>unclassified sequences</taxon>
        <taxon>metagenomes</taxon>
        <taxon>ecological metagenomes</taxon>
    </lineage>
</organism>
<evidence type="ECO:0000313" key="2">
    <source>
        <dbReference type="EMBL" id="CAB4736031.1"/>
    </source>
</evidence>
<feature type="region of interest" description="Disordered" evidence="1">
    <location>
        <begin position="1"/>
        <end position="21"/>
    </location>
</feature>
<dbReference type="EMBL" id="CAEZYU010000022">
    <property type="protein sequence ID" value="CAB4736031.1"/>
    <property type="molecule type" value="Genomic_DNA"/>
</dbReference>
<accession>A0A6J6SM91</accession>
<sequence length="40" mass="4221">MLPEAVTVTAPEPKALPPEYEADTNVEPAGIANLTVSDLR</sequence>